<keyword evidence="6" id="KW-0143">Chaperone</keyword>
<dbReference type="AlphaFoldDB" id="A0A830HR84"/>
<dbReference type="InterPro" id="IPR051881">
    <property type="entry name" value="Copper_transport_ATOX1-like"/>
</dbReference>
<dbReference type="Proteomes" id="UP000660262">
    <property type="component" value="Unassembled WGS sequence"/>
</dbReference>
<evidence type="ECO:0000256" key="1">
    <source>
        <dbReference type="ARBA" id="ARBA00022448"/>
    </source>
</evidence>
<dbReference type="PROSITE" id="PS50846">
    <property type="entry name" value="HMA_2"/>
    <property type="match status" value="1"/>
</dbReference>
<keyword evidence="5" id="KW-0406">Ion transport</keyword>
<keyword evidence="10" id="KW-1185">Reference proteome</keyword>
<keyword evidence="3" id="KW-0187">Copper transport</keyword>
<dbReference type="GO" id="GO:0016531">
    <property type="term" value="F:copper chaperone activity"/>
    <property type="evidence" value="ECO:0007669"/>
    <property type="project" value="TreeGrafter"/>
</dbReference>
<dbReference type="GO" id="GO:0005829">
    <property type="term" value="C:cytosol"/>
    <property type="evidence" value="ECO:0007669"/>
    <property type="project" value="TreeGrafter"/>
</dbReference>
<evidence type="ECO:0000313" key="9">
    <source>
        <dbReference type="EMBL" id="GHP09552.1"/>
    </source>
</evidence>
<keyword evidence="4" id="KW-0186">Copper</keyword>
<dbReference type="PANTHER" id="PTHR46365">
    <property type="entry name" value="COPPER TRANSPORT PROTEIN ATOX1"/>
    <property type="match status" value="1"/>
</dbReference>
<evidence type="ECO:0000259" key="8">
    <source>
        <dbReference type="PROSITE" id="PS50846"/>
    </source>
</evidence>
<dbReference type="GO" id="GO:0046872">
    <property type="term" value="F:metal ion binding"/>
    <property type="evidence" value="ECO:0007669"/>
    <property type="project" value="UniProtKB-KW"/>
</dbReference>
<dbReference type="Pfam" id="PF00403">
    <property type="entry name" value="HMA"/>
    <property type="match status" value="1"/>
</dbReference>
<dbReference type="OrthoDB" id="689350at2759"/>
<accession>A0A830HR84</accession>
<comment type="similarity">
    <text evidence="7">Belongs to the ATX1 family.</text>
</comment>
<dbReference type="PANTHER" id="PTHR46365:SF1">
    <property type="entry name" value="COPPER TRANSPORT PROTEIN ATOX1"/>
    <property type="match status" value="1"/>
</dbReference>
<dbReference type="InterPro" id="IPR036163">
    <property type="entry name" value="HMA_dom_sf"/>
</dbReference>
<dbReference type="CDD" id="cd00371">
    <property type="entry name" value="HMA"/>
    <property type="match status" value="1"/>
</dbReference>
<feature type="domain" description="HMA" evidence="8">
    <location>
        <begin position="3"/>
        <end position="70"/>
    </location>
</feature>
<evidence type="ECO:0000256" key="3">
    <source>
        <dbReference type="ARBA" id="ARBA00022796"/>
    </source>
</evidence>
<keyword evidence="1" id="KW-0813">Transport</keyword>
<dbReference type="EMBL" id="BNJQ01000025">
    <property type="protein sequence ID" value="GHP09552.1"/>
    <property type="molecule type" value="Genomic_DNA"/>
</dbReference>
<reference evidence="9" key="1">
    <citation type="submission" date="2020-10" db="EMBL/GenBank/DDBJ databases">
        <title>Unveiling of a novel bifunctional photoreceptor, Dualchrome1, isolated from a cosmopolitan green alga.</title>
        <authorList>
            <person name="Suzuki S."/>
            <person name="Kawachi M."/>
        </authorList>
    </citation>
    <scope>NUCLEOTIDE SEQUENCE</scope>
    <source>
        <strain evidence="9">NIES 2893</strain>
    </source>
</reference>
<name>A0A830HR84_9CHLO</name>
<dbReference type="SUPFAM" id="SSF55008">
    <property type="entry name" value="HMA, heavy metal-associated domain"/>
    <property type="match status" value="1"/>
</dbReference>
<dbReference type="FunFam" id="3.30.70.100:FF:000008">
    <property type="entry name" value="Copper transport protein ATOX1"/>
    <property type="match status" value="1"/>
</dbReference>
<evidence type="ECO:0000256" key="5">
    <source>
        <dbReference type="ARBA" id="ARBA00023065"/>
    </source>
</evidence>
<dbReference type="Gene3D" id="3.30.70.100">
    <property type="match status" value="1"/>
</dbReference>
<gene>
    <name evidence="9" type="ORF">PPROV_000828700</name>
</gene>
<sequence>MGGETVELRVAMTCEGCSGAVTRILGRLQGVASFDVSLETQKVTVQIADDAALTPEGVLEAVAKAGKQTEKWA</sequence>
<proteinExistence type="inferred from homology"/>
<protein>
    <recommendedName>
        <fullName evidence="8">HMA domain-containing protein</fullName>
    </recommendedName>
</protein>
<dbReference type="InterPro" id="IPR006121">
    <property type="entry name" value="HMA_dom"/>
</dbReference>
<evidence type="ECO:0000256" key="6">
    <source>
        <dbReference type="ARBA" id="ARBA00023186"/>
    </source>
</evidence>
<keyword evidence="2" id="KW-0479">Metal-binding</keyword>
<organism evidence="9 10">
    <name type="scientific">Pycnococcus provasolii</name>
    <dbReference type="NCBI Taxonomy" id="41880"/>
    <lineage>
        <taxon>Eukaryota</taxon>
        <taxon>Viridiplantae</taxon>
        <taxon>Chlorophyta</taxon>
        <taxon>Pseudoscourfieldiophyceae</taxon>
        <taxon>Pseudoscourfieldiales</taxon>
        <taxon>Pycnococcaceae</taxon>
        <taxon>Pycnococcus</taxon>
    </lineage>
</organism>
<comment type="caution">
    <text evidence="9">The sequence shown here is derived from an EMBL/GenBank/DDBJ whole genome shotgun (WGS) entry which is preliminary data.</text>
</comment>
<dbReference type="GO" id="GO:0006825">
    <property type="term" value="P:copper ion transport"/>
    <property type="evidence" value="ECO:0007669"/>
    <property type="project" value="UniProtKB-KW"/>
</dbReference>
<evidence type="ECO:0000256" key="7">
    <source>
        <dbReference type="ARBA" id="ARBA00038171"/>
    </source>
</evidence>
<evidence type="ECO:0000313" key="10">
    <source>
        <dbReference type="Proteomes" id="UP000660262"/>
    </source>
</evidence>
<evidence type="ECO:0000256" key="2">
    <source>
        <dbReference type="ARBA" id="ARBA00022723"/>
    </source>
</evidence>
<evidence type="ECO:0000256" key="4">
    <source>
        <dbReference type="ARBA" id="ARBA00023008"/>
    </source>
</evidence>